<evidence type="ECO:0000256" key="5">
    <source>
        <dbReference type="ARBA" id="ARBA00022692"/>
    </source>
</evidence>
<dbReference type="SUPFAM" id="SSF103473">
    <property type="entry name" value="MFS general substrate transporter"/>
    <property type="match status" value="1"/>
</dbReference>
<evidence type="ECO:0000313" key="11">
    <source>
        <dbReference type="EMBL" id="MCP3731051.1"/>
    </source>
</evidence>
<protein>
    <submittedName>
        <fullName evidence="11">MFS transporter</fullName>
    </submittedName>
</protein>
<feature type="domain" description="Major facilitator superfamily (MFS) profile" evidence="10">
    <location>
        <begin position="25"/>
        <end position="431"/>
    </location>
</feature>
<dbReference type="Pfam" id="PF07690">
    <property type="entry name" value="MFS_1"/>
    <property type="match status" value="1"/>
</dbReference>
<evidence type="ECO:0000256" key="8">
    <source>
        <dbReference type="ARBA" id="ARBA00023136"/>
    </source>
</evidence>
<feature type="transmembrane region" description="Helical" evidence="9">
    <location>
        <begin position="287"/>
        <end position="307"/>
    </location>
</feature>
<sequence length="435" mass="46996">MTAASPLTASAVAERPARPLAKWRAIAGASTGNLVEWFDWYTYSAMSLYFAASFFPQADSTAQLLNSAAIFAAGFLMRPIGGWLMGVYADRHGRKAALSASVLMMCGGSLIIALTPPAAQIGLAAPVLLTLARLLQGLSVGGEYGASATYLSEIAPRARRGFFTSFQYVTLIMGQLLSLGVLLLLQLLLSTDQLEAWGWRIPFVIGAAAAVIVFWLRRNLAEPESFEKAHDKRESKASLRLLFAHPRQVAVVVGLTLGGTVAFYTYTTYAQKFLVNTAELSKQQATIVVSCALFVFMCLQPVFGWLSDRIGRRALLLGFGVSGTLLTVPCMTLLAQTRDPLTAFALIMVLLVVVSGYTSINAAVKAELFPVEIRALGVAFPYAVTVSVFGGTAEYIALLLKQAGHESLFFWYVTLCVLISLLVYGGMRDTSQREL</sequence>
<dbReference type="FunFam" id="1.20.1250.20:FF:000001">
    <property type="entry name" value="Dicarboxylate MFS transporter"/>
    <property type="match status" value="1"/>
</dbReference>
<dbReference type="PROSITE" id="PS00217">
    <property type="entry name" value="SUGAR_TRANSPORT_2"/>
    <property type="match status" value="1"/>
</dbReference>
<evidence type="ECO:0000256" key="1">
    <source>
        <dbReference type="ARBA" id="ARBA00004651"/>
    </source>
</evidence>
<dbReference type="PANTHER" id="PTHR43528:SF5">
    <property type="entry name" value="PROLINE_BETAINE TRANSPORTER"/>
    <property type="match status" value="1"/>
</dbReference>
<evidence type="ECO:0000256" key="6">
    <source>
        <dbReference type="ARBA" id="ARBA00022847"/>
    </source>
</evidence>
<comment type="caution">
    <text evidence="11">The sequence shown here is derived from an EMBL/GenBank/DDBJ whole genome shotgun (WGS) entry which is preliminary data.</text>
</comment>
<dbReference type="AlphaFoldDB" id="A0A9X2KM40"/>
<keyword evidence="7 9" id="KW-1133">Transmembrane helix</keyword>
<feature type="transmembrane region" description="Helical" evidence="9">
    <location>
        <begin position="197"/>
        <end position="216"/>
    </location>
</feature>
<dbReference type="GO" id="GO:0005886">
    <property type="term" value="C:plasma membrane"/>
    <property type="evidence" value="ECO:0007669"/>
    <property type="project" value="UniProtKB-SubCell"/>
</dbReference>
<evidence type="ECO:0000259" key="10">
    <source>
        <dbReference type="PROSITE" id="PS50850"/>
    </source>
</evidence>
<evidence type="ECO:0000313" key="12">
    <source>
        <dbReference type="Proteomes" id="UP001139451"/>
    </source>
</evidence>
<feature type="transmembrane region" description="Helical" evidence="9">
    <location>
        <begin position="314"/>
        <end position="335"/>
    </location>
</feature>
<dbReference type="PROSITE" id="PS50850">
    <property type="entry name" value="MFS"/>
    <property type="match status" value="1"/>
</dbReference>
<keyword evidence="8 9" id="KW-0472">Membrane</keyword>
<dbReference type="EMBL" id="JAMLDX010000008">
    <property type="protein sequence ID" value="MCP3731051.1"/>
    <property type="molecule type" value="Genomic_DNA"/>
</dbReference>
<feature type="transmembrane region" description="Helical" evidence="9">
    <location>
        <begin position="409"/>
        <end position="427"/>
    </location>
</feature>
<dbReference type="InterPro" id="IPR051084">
    <property type="entry name" value="H+-coupled_symporters"/>
</dbReference>
<keyword evidence="3" id="KW-0813">Transport</keyword>
<dbReference type="InterPro" id="IPR036259">
    <property type="entry name" value="MFS_trans_sf"/>
</dbReference>
<dbReference type="GO" id="GO:0015293">
    <property type="term" value="F:symporter activity"/>
    <property type="evidence" value="ECO:0007669"/>
    <property type="project" value="UniProtKB-KW"/>
</dbReference>
<accession>A0A9X2KM40</accession>
<organism evidence="11 12">
    <name type="scientific">Sphingomonas tagetis</name>
    <dbReference type="NCBI Taxonomy" id="2949092"/>
    <lineage>
        <taxon>Bacteria</taxon>
        <taxon>Pseudomonadati</taxon>
        <taxon>Pseudomonadota</taxon>
        <taxon>Alphaproteobacteria</taxon>
        <taxon>Sphingomonadales</taxon>
        <taxon>Sphingomonadaceae</taxon>
        <taxon>Sphingomonas</taxon>
    </lineage>
</organism>
<dbReference type="Gene3D" id="1.20.1250.20">
    <property type="entry name" value="MFS general substrate transporter like domains"/>
    <property type="match status" value="2"/>
</dbReference>
<evidence type="ECO:0000256" key="4">
    <source>
        <dbReference type="ARBA" id="ARBA00022475"/>
    </source>
</evidence>
<dbReference type="InterPro" id="IPR005829">
    <property type="entry name" value="Sugar_transporter_CS"/>
</dbReference>
<feature type="transmembrane region" description="Helical" evidence="9">
    <location>
        <begin position="162"/>
        <end position="185"/>
    </location>
</feature>
<gene>
    <name evidence="11" type="ORF">M9978_11490</name>
</gene>
<name>A0A9X2KM40_9SPHN</name>
<dbReference type="RefSeq" id="WP_254293278.1">
    <property type="nucleotide sequence ID" value="NZ_JAMLDX010000008.1"/>
</dbReference>
<evidence type="ECO:0000256" key="9">
    <source>
        <dbReference type="SAM" id="Phobius"/>
    </source>
</evidence>
<keyword evidence="6" id="KW-0769">Symport</keyword>
<evidence type="ECO:0000256" key="2">
    <source>
        <dbReference type="ARBA" id="ARBA00008240"/>
    </source>
</evidence>
<feature type="transmembrane region" description="Helical" evidence="9">
    <location>
        <begin position="64"/>
        <end position="84"/>
    </location>
</feature>
<comment type="similarity">
    <text evidence="2">Belongs to the major facilitator superfamily. Metabolite:H+ Symporter (MHS) family (TC 2.A.1.6) family.</text>
</comment>
<comment type="subcellular location">
    <subcellularLocation>
        <location evidence="1">Cell membrane</location>
        <topology evidence="1">Multi-pass membrane protein</topology>
    </subcellularLocation>
</comment>
<keyword evidence="12" id="KW-1185">Reference proteome</keyword>
<dbReference type="InterPro" id="IPR011701">
    <property type="entry name" value="MFS"/>
</dbReference>
<reference evidence="11" key="1">
    <citation type="submission" date="2022-05" db="EMBL/GenBank/DDBJ databases">
        <title>Sphingomonas sp. strain MG17 Genome sequencing and assembly.</title>
        <authorList>
            <person name="Kim I."/>
        </authorList>
    </citation>
    <scope>NUCLEOTIDE SEQUENCE</scope>
    <source>
        <strain evidence="11">MG17</strain>
    </source>
</reference>
<evidence type="ECO:0000256" key="3">
    <source>
        <dbReference type="ARBA" id="ARBA00022448"/>
    </source>
</evidence>
<feature type="transmembrane region" description="Helical" evidence="9">
    <location>
        <begin position="249"/>
        <end position="267"/>
    </location>
</feature>
<dbReference type="PANTHER" id="PTHR43528">
    <property type="entry name" value="ALPHA-KETOGLUTARATE PERMEASE"/>
    <property type="match status" value="1"/>
</dbReference>
<dbReference type="InterPro" id="IPR020846">
    <property type="entry name" value="MFS_dom"/>
</dbReference>
<dbReference type="CDD" id="cd17367">
    <property type="entry name" value="MFS_KgtP"/>
    <property type="match status" value="1"/>
</dbReference>
<feature type="transmembrane region" description="Helical" evidence="9">
    <location>
        <begin position="341"/>
        <end position="364"/>
    </location>
</feature>
<dbReference type="Proteomes" id="UP001139451">
    <property type="component" value="Unassembled WGS sequence"/>
</dbReference>
<keyword evidence="5 9" id="KW-0812">Transmembrane</keyword>
<feature type="transmembrane region" description="Helical" evidence="9">
    <location>
        <begin position="376"/>
        <end position="397"/>
    </location>
</feature>
<proteinExistence type="inferred from homology"/>
<dbReference type="FunFam" id="1.20.1250.20:FF:000300">
    <property type="entry name" value="Dicarboxylate MFS transporter"/>
    <property type="match status" value="1"/>
</dbReference>
<evidence type="ECO:0000256" key="7">
    <source>
        <dbReference type="ARBA" id="ARBA00022989"/>
    </source>
</evidence>
<keyword evidence="4" id="KW-1003">Cell membrane</keyword>
<feature type="transmembrane region" description="Helical" evidence="9">
    <location>
        <begin position="96"/>
        <end position="115"/>
    </location>
</feature>